<sequence length="415" mass="46346">MKLLSSSPSISSSSTASFDPKLCTPKSATTGCLSGILRRILCSRTLPTQPSDHTTEEANSVATFNKQQQLDDASSKVTPGIVARLMGLDCLPETTLLKSQLHPNSITRSRSMNSADYKQDSGSIHGKHRRLNSTLSFRDMPTYIELENEKFFVLSFEKRSERKEQRSKQGSGELKQRKVDKENRGEKVPDKKIKEDDEQANQRVLNVMDEEKTNRRIVEKANKEMAICREANDLCLEKKAAMSDGMKLKKKKKKINHPGTPNVEPECSSEDSSPVSVLVFDQFINDHDVSTSEEYSKAAQGLNPRRKLSPDLENYECKPPCNDGNLMEDGGRADNIEVGSISKDGHCERNLEGWDAICRVIEAEVAAKSSWLCSKSNNEELEDITADFGSNILDQLLDEIVIQFSLVESEPVKVQ</sequence>
<proteinExistence type="predicted"/>
<keyword evidence="4" id="KW-1185">Reference proteome</keyword>
<dbReference type="OrthoDB" id="1924799at2759"/>
<feature type="domain" description="DUF3741" evidence="2">
    <location>
        <begin position="78"/>
        <end position="95"/>
    </location>
</feature>
<dbReference type="PANTHER" id="PTHR35499:SF1">
    <property type="entry name" value="DUF3741 DOMAIN-CONTAINING PROTEIN"/>
    <property type="match status" value="1"/>
</dbReference>
<dbReference type="InterPro" id="IPR032795">
    <property type="entry name" value="DUF3741-assoc"/>
</dbReference>
<evidence type="ECO:0000313" key="3">
    <source>
        <dbReference type="EMBL" id="KAE8729426.1"/>
    </source>
</evidence>
<organism evidence="3 4">
    <name type="scientific">Hibiscus syriacus</name>
    <name type="common">Rose of Sharon</name>
    <dbReference type="NCBI Taxonomy" id="106335"/>
    <lineage>
        <taxon>Eukaryota</taxon>
        <taxon>Viridiplantae</taxon>
        <taxon>Streptophyta</taxon>
        <taxon>Embryophyta</taxon>
        <taxon>Tracheophyta</taxon>
        <taxon>Spermatophyta</taxon>
        <taxon>Magnoliopsida</taxon>
        <taxon>eudicotyledons</taxon>
        <taxon>Gunneridae</taxon>
        <taxon>Pentapetalae</taxon>
        <taxon>rosids</taxon>
        <taxon>malvids</taxon>
        <taxon>Malvales</taxon>
        <taxon>Malvaceae</taxon>
        <taxon>Malvoideae</taxon>
        <taxon>Hibiscus</taxon>
    </lineage>
</organism>
<reference evidence="3" key="1">
    <citation type="submission" date="2019-09" db="EMBL/GenBank/DDBJ databases">
        <title>Draft genome information of white flower Hibiscus syriacus.</title>
        <authorList>
            <person name="Kim Y.-M."/>
        </authorList>
    </citation>
    <scope>NUCLEOTIDE SEQUENCE [LARGE SCALE GENOMIC DNA]</scope>
    <source>
        <strain evidence="3">YM2019G1</strain>
    </source>
</reference>
<evidence type="ECO:0000313" key="4">
    <source>
        <dbReference type="Proteomes" id="UP000436088"/>
    </source>
</evidence>
<feature type="compositionally biased region" description="Polar residues" evidence="1">
    <location>
        <begin position="105"/>
        <end position="122"/>
    </location>
</feature>
<dbReference type="Pfam" id="PF14383">
    <property type="entry name" value="VARLMGL"/>
    <property type="match status" value="1"/>
</dbReference>
<feature type="region of interest" description="Disordered" evidence="1">
    <location>
        <begin position="159"/>
        <end position="200"/>
    </location>
</feature>
<dbReference type="EMBL" id="VEPZ02000229">
    <property type="protein sequence ID" value="KAE8729426.1"/>
    <property type="molecule type" value="Genomic_DNA"/>
</dbReference>
<dbReference type="Proteomes" id="UP000436088">
    <property type="component" value="Unassembled WGS sequence"/>
</dbReference>
<feature type="compositionally biased region" description="Basic and acidic residues" evidence="1">
    <location>
        <begin position="174"/>
        <end position="195"/>
    </location>
</feature>
<evidence type="ECO:0000259" key="2">
    <source>
        <dbReference type="Pfam" id="PF14383"/>
    </source>
</evidence>
<dbReference type="AlphaFoldDB" id="A0A6A3CKS9"/>
<comment type="caution">
    <text evidence="3">The sequence shown here is derived from an EMBL/GenBank/DDBJ whole genome shotgun (WGS) entry which is preliminary data.</text>
</comment>
<feature type="region of interest" description="Disordered" evidence="1">
    <location>
        <begin position="105"/>
        <end position="126"/>
    </location>
</feature>
<feature type="region of interest" description="Disordered" evidence="1">
    <location>
        <begin position="247"/>
        <end position="271"/>
    </location>
</feature>
<gene>
    <name evidence="3" type="ORF">F3Y22_tig00003715pilonHSYRG00131</name>
</gene>
<accession>A0A6A3CKS9</accession>
<evidence type="ECO:0000256" key="1">
    <source>
        <dbReference type="SAM" id="MobiDB-lite"/>
    </source>
</evidence>
<dbReference type="PANTHER" id="PTHR35499">
    <property type="entry name" value="OS05G0128300 PROTEIN"/>
    <property type="match status" value="1"/>
</dbReference>
<protein>
    <submittedName>
        <fullName evidence="3">Zinc finger family protein</fullName>
    </submittedName>
</protein>
<name>A0A6A3CKS9_HIBSY</name>